<keyword evidence="2" id="KW-1185">Reference proteome</keyword>
<dbReference type="Proteomes" id="UP001470288">
    <property type="component" value="Unassembled WGS sequence"/>
</dbReference>
<comment type="caution">
    <text evidence="1">The sequence shown here is derived from an EMBL/GenBank/DDBJ whole genome shotgun (WGS) entry which is preliminary data.</text>
</comment>
<organism evidence="1 2">
    <name type="scientific">Hominiventricola aquisgranensis</name>
    <dbReference type="NCBI Taxonomy" id="3133164"/>
    <lineage>
        <taxon>Bacteria</taxon>
        <taxon>Bacillati</taxon>
        <taxon>Bacillota</taxon>
        <taxon>Clostridia</taxon>
        <taxon>Lachnospirales</taxon>
        <taxon>Lachnospiraceae</taxon>
        <taxon>Hominiventricola</taxon>
    </lineage>
</organism>
<protein>
    <submittedName>
        <fullName evidence="1">Uncharacterized protein</fullName>
    </submittedName>
</protein>
<accession>A0ABV1HZH3</accession>
<name>A0ABV1HZH3_9FIRM</name>
<dbReference type="EMBL" id="JBBMFC010000008">
    <property type="protein sequence ID" value="MEQ2578337.1"/>
    <property type="molecule type" value="Genomic_DNA"/>
</dbReference>
<dbReference type="RefSeq" id="WP_349144065.1">
    <property type="nucleotide sequence ID" value="NZ_JBBMFC010000008.1"/>
</dbReference>
<reference evidence="1 2" key="1">
    <citation type="submission" date="2024-03" db="EMBL/GenBank/DDBJ databases">
        <title>Human intestinal bacterial collection.</title>
        <authorList>
            <person name="Pauvert C."/>
            <person name="Hitch T.C.A."/>
            <person name="Clavel T."/>
        </authorList>
    </citation>
    <scope>NUCLEOTIDE SEQUENCE [LARGE SCALE GENOMIC DNA]</scope>
    <source>
        <strain evidence="1 2">CLA-AA-H78B</strain>
    </source>
</reference>
<evidence type="ECO:0000313" key="2">
    <source>
        <dbReference type="Proteomes" id="UP001470288"/>
    </source>
</evidence>
<gene>
    <name evidence="1" type="ORF">WMO62_05680</name>
</gene>
<sequence>MTSVIGFPDYSNSEILITNKKGSGTIAENGWLAINESGASSEVSVKINNKITYSVRLANSLMIPVSSGDTWEVAYFTANYYLWFIQNKTI</sequence>
<evidence type="ECO:0000313" key="1">
    <source>
        <dbReference type="EMBL" id="MEQ2578337.1"/>
    </source>
</evidence>
<proteinExistence type="predicted"/>